<sequence>MDEYYCSLCGGPFSTQERTKAGPDDPDKDAIAEWSSNEDYYYYDGTKISKEDMMWLQRMRVIAPYYEEREDGKTYPDGMVLRDGYWISGVGLECCLNEAAVPYRYQDTLPEDHEELDENTTERGLTVYGEFRNDEPRSEWSYPLHDACLQILEAALEYKQAQLGIKRIPWNVVHHVLGTHCDASCGVDSCLQLDYEHTSNEQYWSVQRGQEEYVSDPVNVRALQDLLSNPPPINTSPSPPLFSRPLMCAGAATDILSRLPWELLFHLVAYLPTPAVAALRMASRAVAVLRLESSQAFWRSRVMYAPYVLEADLKFSTNEGGDWRKVFMMLKEGDEGELEESLGWKNRRRIWRVCMGLVEEAAGLVIDGAALADGGDDEEHLTLECSPRLDDTCLC</sequence>
<evidence type="ECO:0000313" key="3">
    <source>
        <dbReference type="Proteomes" id="UP000305948"/>
    </source>
</evidence>
<reference evidence="2 3" key="1">
    <citation type="journal article" date="2019" name="Nat. Ecol. Evol.">
        <title>Megaphylogeny resolves global patterns of mushroom evolution.</title>
        <authorList>
            <person name="Varga T."/>
            <person name="Krizsan K."/>
            <person name="Foldi C."/>
            <person name="Dima B."/>
            <person name="Sanchez-Garcia M."/>
            <person name="Sanchez-Ramirez S."/>
            <person name="Szollosi G.J."/>
            <person name="Szarkandi J.G."/>
            <person name="Papp V."/>
            <person name="Albert L."/>
            <person name="Andreopoulos W."/>
            <person name="Angelini C."/>
            <person name="Antonin V."/>
            <person name="Barry K.W."/>
            <person name="Bougher N.L."/>
            <person name="Buchanan P."/>
            <person name="Buyck B."/>
            <person name="Bense V."/>
            <person name="Catcheside P."/>
            <person name="Chovatia M."/>
            <person name="Cooper J."/>
            <person name="Damon W."/>
            <person name="Desjardin D."/>
            <person name="Finy P."/>
            <person name="Geml J."/>
            <person name="Haridas S."/>
            <person name="Hughes K."/>
            <person name="Justo A."/>
            <person name="Karasinski D."/>
            <person name="Kautmanova I."/>
            <person name="Kiss B."/>
            <person name="Kocsube S."/>
            <person name="Kotiranta H."/>
            <person name="LaButti K.M."/>
            <person name="Lechner B.E."/>
            <person name="Liimatainen K."/>
            <person name="Lipzen A."/>
            <person name="Lukacs Z."/>
            <person name="Mihaltcheva S."/>
            <person name="Morgado L.N."/>
            <person name="Niskanen T."/>
            <person name="Noordeloos M.E."/>
            <person name="Ohm R.A."/>
            <person name="Ortiz-Santana B."/>
            <person name="Ovrebo C."/>
            <person name="Racz N."/>
            <person name="Riley R."/>
            <person name="Savchenko A."/>
            <person name="Shiryaev A."/>
            <person name="Soop K."/>
            <person name="Spirin V."/>
            <person name="Szebenyi C."/>
            <person name="Tomsovsky M."/>
            <person name="Tulloss R.E."/>
            <person name="Uehling J."/>
            <person name="Grigoriev I.V."/>
            <person name="Vagvolgyi C."/>
            <person name="Papp T."/>
            <person name="Martin F.M."/>
            <person name="Miettinen O."/>
            <person name="Hibbett D.S."/>
            <person name="Nagy L.G."/>
        </authorList>
    </citation>
    <scope>NUCLEOTIDE SEQUENCE [LARGE SCALE GENOMIC DNA]</scope>
    <source>
        <strain evidence="2 3">OMC1185</strain>
    </source>
</reference>
<dbReference type="AlphaFoldDB" id="A0A5C3N2I1"/>
<dbReference type="SUPFAM" id="SSF81383">
    <property type="entry name" value="F-box domain"/>
    <property type="match status" value="1"/>
</dbReference>
<evidence type="ECO:0000313" key="2">
    <source>
        <dbReference type="EMBL" id="TFK51265.1"/>
    </source>
</evidence>
<protein>
    <recommendedName>
        <fullName evidence="1">F-box domain-containing protein</fullName>
    </recommendedName>
</protein>
<accession>A0A5C3N2I1</accession>
<evidence type="ECO:0000259" key="1">
    <source>
        <dbReference type="PROSITE" id="PS50181"/>
    </source>
</evidence>
<name>A0A5C3N2I1_9AGAM</name>
<gene>
    <name evidence="2" type="ORF">OE88DRAFT_1659138</name>
</gene>
<dbReference type="PROSITE" id="PS50181">
    <property type="entry name" value="FBOX"/>
    <property type="match status" value="1"/>
</dbReference>
<proteinExistence type="predicted"/>
<dbReference type="Proteomes" id="UP000305948">
    <property type="component" value="Unassembled WGS sequence"/>
</dbReference>
<feature type="domain" description="F-box" evidence="1">
    <location>
        <begin position="253"/>
        <end position="301"/>
    </location>
</feature>
<organism evidence="2 3">
    <name type="scientific">Heliocybe sulcata</name>
    <dbReference type="NCBI Taxonomy" id="5364"/>
    <lineage>
        <taxon>Eukaryota</taxon>
        <taxon>Fungi</taxon>
        <taxon>Dikarya</taxon>
        <taxon>Basidiomycota</taxon>
        <taxon>Agaricomycotina</taxon>
        <taxon>Agaricomycetes</taxon>
        <taxon>Gloeophyllales</taxon>
        <taxon>Gloeophyllaceae</taxon>
        <taxon>Heliocybe</taxon>
    </lineage>
</organism>
<dbReference type="EMBL" id="ML213511">
    <property type="protein sequence ID" value="TFK51265.1"/>
    <property type="molecule type" value="Genomic_DNA"/>
</dbReference>
<dbReference type="InterPro" id="IPR036047">
    <property type="entry name" value="F-box-like_dom_sf"/>
</dbReference>
<keyword evidence="3" id="KW-1185">Reference proteome</keyword>
<dbReference type="STRING" id="5364.A0A5C3N2I1"/>
<dbReference type="OrthoDB" id="2886486at2759"/>
<dbReference type="InterPro" id="IPR001810">
    <property type="entry name" value="F-box_dom"/>
</dbReference>